<gene>
    <name evidence="1" type="ORF">C7C56_023945</name>
</gene>
<accession>A0A2U2HEA3</accession>
<protein>
    <submittedName>
        <fullName evidence="1">Uncharacterized protein</fullName>
    </submittedName>
</protein>
<proteinExistence type="predicted"/>
<sequence length="112" mass="12620">PLIENGLPQMPPSRLGTSPGFVTDNFNALRLINPVELRIGATFGGDTANRLHRSLSEISQLIRSMPAKYLRWPGKDLPIFEVETKRRAATPVRLTIDEHFLWSFGELRVPPD</sequence>
<evidence type="ECO:0000313" key="2">
    <source>
        <dbReference type="Proteomes" id="UP000241421"/>
    </source>
</evidence>
<feature type="non-terminal residue" evidence="1">
    <location>
        <position position="1"/>
    </location>
</feature>
<name>A0A2U2HEA3_9BURK</name>
<feature type="non-terminal residue" evidence="1">
    <location>
        <position position="112"/>
    </location>
</feature>
<dbReference type="Proteomes" id="UP000241421">
    <property type="component" value="Unassembled WGS sequence"/>
</dbReference>
<comment type="caution">
    <text evidence="1">The sequence shown here is derived from an EMBL/GenBank/DDBJ whole genome shotgun (WGS) entry which is preliminary data.</text>
</comment>
<dbReference type="AlphaFoldDB" id="A0A2U2HEA3"/>
<dbReference type="EMBL" id="PXWF02000308">
    <property type="protein sequence ID" value="PWF41762.1"/>
    <property type="molecule type" value="Genomic_DNA"/>
</dbReference>
<evidence type="ECO:0000313" key="1">
    <source>
        <dbReference type="EMBL" id="PWF41762.1"/>
    </source>
</evidence>
<reference evidence="1 2" key="1">
    <citation type="submission" date="2018-04" db="EMBL/GenBank/DDBJ databases">
        <title>Massilia violaceinigra sp. nov., a novel purple-pigmented bacterium isolated from Tianshan glacier, Xinjiang, China.</title>
        <authorList>
            <person name="Wang H."/>
        </authorList>
    </citation>
    <scope>NUCLEOTIDE SEQUENCE [LARGE SCALE GENOMIC DNA]</scope>
    <source>
        <strain evidence="1 2">B448-2</strain>
    </source>
</reference>
<organism evidence="1 2">
    <name type="scientific">Massilia glaciei</name>
    <dbReference type="NCBI Taxonomy" id="1524097"/>
    <lineage>
        <taxon>Bacteria</taxon>
        <taxon>Pseudomonadati</taxon>
        <taxon>Pseudomonadota</taxon>
        <taxon>Betaproteobacteria</taxon>
        <taxon>Burkholderiales</taxon>
        <taxon>Oxalobacteraceae</taxon>
        <taxon>Telluria group</taxon>
        <taxon>Massilia</taxon>
    </lineage>
</organism>
<keyword evidence="2" id="KW-1185">Reference proteome</keyword>